<sequence>MYTSRGPRGPRTPLLNAASHSRIAPTPARVVFASRSLVLCSSARGRTAMSARCWIWGFVSLLVVAAAAAVDGEEGKWEPLIRMPTEEGGDAEAPAPAPASDPAAPEDVGTRWAVLVAGSSGYGNYRHQADVCHAYQILRKGGVKEENIVVFMSDDIAKNILNPRPGIIINHPKGEDVYAGVPKDYTGPHVTTENFYAVLLGNKTAVTGGSRKVIDSKPEDHIFIYYSDHGGPGVLGAYSYKVLQKKHASNSYSKMVIYVEACESGSIFEGLMPDDLNIYVTTASNPLENSWGTYCPGEEPSPPPEYITCLGDMYSVSWMEDSEAHNLKKETIEDQYEVYEQWNGGSEDKLKVLTEIKETMVHRKHLDRSIDFIGKLIFGFEDGLLILMLLEALFSAVFLVSIAQCYWPLSDQKTSSLCYCHFIIWKVLNCAVGA</sequence>
<protein>
    <submittedName>
        <fullName evidence="4">Uncharacterized protein</fullName>
    </submittedName>
</protein>
<reference evidence="4" key="1">
    <citation type="journal article" date="2021" name="bioRxiv">
        <title>Whole Genome Assembly and Annotation of Northern Wild Rice, Zizania palustris L., Supports a Whole Genome Duplication in the Zizania Genus.</title>
        <authorList>
            <person name="Haas M."/>
            <person name="Kono T."/>
            <person name="Macchietto M."/>
            <person name="Millas R."/>
            <person name="McGilp L."/>
            <person name="Shao M."/>
            <person name="Duquette J."/>
            <person name="Hirsch C.N."/>
            <person name="Kimball J."/>
        </authorList>
    </citation>
    <scope>NUCLEOTIDE SEQUENCE</scope>
    <source>
        <tissue evidence="4">Fresh leaf tissue</tissue>
    </source>
</reference>
<comment type="similarity">
    <text evidence="1">Belongs to the peptidase C13 family.</text>
</comment>
<dbReference type="GO" id="GO:0004197">
    <property type="term" value="F:cysteine-type endopeptidase activity"/>
    <property type="evidence" value="ECO:0007669"/>
    <property type="project" value="TreeGrafter"/>
</dbReference>
<dbReference type="Pfam" id="PF01650">
    <property type="entry name" value="Peptidase_C13"/>
    <property type="match status" value="1"/>
</dbReference>
<organism evidence="4 5">
    <name type="scientific">Zizania palustris</name>
    <name type="common">Northern wild rice</name>
    <dbReference type="NCBI Taxonomy" id="103762"/>
    <lineage>
        <taxon>Eukaryota</taxon>
        <taxon>Viridiplantae</taxon>
        <taxon>Streptophyta</taxon>
        <taxon>Embryophyta</taxon>
        <taxon>Tracheophyta</taxon>
        <taxon>Spermatophyta</taxon>
        <taxon>Magnoliopsida</taxon>
        <taxon>Liliopsida</taxon>
        <taxon>Poales</taxon>
        <taxon>Poaceae</taxon>
        <taxon>BOP clade</taxon>
        <taxon>Oryzoideae</taxon>
        <taxon>Oryzeae</taxon>
        <taxon>Zizaniinae</taxon>
        <taxon>Zizania</taxon>
    </lineage>
</organism>
<gene>
    <name evidence="4" type="ORF">GUJ93_ZPchr0004g39211</name>
</gene>
<evidence type="ECO:0000256" key="2">
    <source>
        <dbReference type="SAM" id="MobiDB-lite"/>
    </source>
</evidence>
<dbReference type="PANTHER" id="PTHR12000:SF25">
    <property type="entry name" value="VACUOLAR-PROCESSING ENZYME BETA-ISOZYME 1"/>
    <property type="match status" value="1"/>
</dbReference>
<dbReference type="AlphaFoldDB" id="A0A8J5T042"/>
<accession>A0A8J5T042</accession>
<keyword evidence="3" id="KW-0812">Transmembrane</keyword>
<evidence type="ECO:0000256" key="1">
    <source>
        <dbReference type="ARBA" id="ARBA00009941"/>
    </source>
</evidence>
<evidence type="ECO:0000313" key="4">
    <source>
        <dbReference type="EMBL" id="KAG8065469.1"/>
    </source>
</evidence>
<dbReference type="OrthoDB" id="681671at2759"/>
<keyword evidence="3" id="KW-1133">Transmembrane helix</keyword>
<reference evidence="4" key="2">
    <citation type="submission" date="2021-02" db="EMBL/GenBank/DDBJ databases">
        <authorList>
            <person name="Kimball J.A."/>
            <person name="Haas M.W."/>
            <person name="Macchietto M."/>
            <person name="Kono T."/>
            <person name="Duquette J."/>
            <person name="Shao M."/>
        </authorList>
    </citation>
    <scope>NUCLEOTIDE SEQUENCE</scope>
    <source>
        <tissue evidence="4">Fresh leaf tissue</tissue>
    </source>
</reference>
<dbReference type="GO" id="GO:0006624">
    <property type="term" value="P:vacuolar protein processing"/>
    <property type="evidence" value="ECO:0007669"/>
    <property type="project" value="TreeGrafter"/>
</dbReference>
<feature type="transmembrane region" description="Helical" evidence="3">
    <location>
        <begin position="53"/>
        <end position="70"/>
    </location>
</feature>
<feature type="transmembrane region" description="Helical" evidence="3">
    <location>
        <begin position="384"/>
        <end position="407"/>
    </location>
</feature>
<dbReference type="GO" id="GO:0005773">
    <property type="term" value="C:vacuole"/>
    <property type="evidence" value="ECO:0007669"/>
    <property type="project" value="GOC"/>
</dbReference>
<dbReference type="GO" id="GO:0051603">
    <property type="term" value="P:proteolysis involved in protein catabolic process"/>
    <property type="evidence" value="ECO:0007669"/>
    <property type="project" value="TreeGrafter"/>
</dbReference>
<evidence type="ECO:0000313" key="5">
    <source>
        <dbReference type="Proteomes" id="UP000729402"/>
    </source>
</evidence>
<dbReference type="Proteomes" id="UP000729402">
    <property type="component" value="Unassembled WGS sequence"/>
</dbReference>
<dbReference type="InterPro" id="IPR001096">
    <property type="entry name" value="Peptidase_C13"/>
</dbReference>
<dbReference type="FunFam" id="3.40.50.1460:FF:000005">
    <property type="entry name" value="Vacuolar-processing enzyme beta-isozyme"/>
    <property type="match status" value="1"/>
</dbReference>
<feature type="region of interest" description="Disordered" evidence="2">
    <location>
        <begin position="85"/>
        <end position="105"/>
    </location>
</feature>
<keyword evidence="5" id="KW-1185">Reference proteome</keyword>
<dbReference type="PANTHER" id="PTHR12000">
    <property type="entry name" value="HEMOGLOBINASE FAMILY MEMBER"/>
    <property type="match status" value="1"/>
</dbReference>
<feature type="compositionally biased region" description="Low complexity" evidence="2">
    <location>
        <begin position="91"/>
        <end position="105"/>
    </location>
</feature>
<comment type="caution">
    <text evidence="4">The sequence shown here is derived from an EMBL/GenBank/DDBJ whole genome shotgun (WGS) entry which is preliminary data.</text>
</comment>
<proteinExistence type="inferred from homology"/>
<evidence type="ECO:0000256" key="3">
    <source>
        <dbReference type="SAM" id="Phobius"/>
    </source>
</evidence>
<dbReference type="EMBL" id="JAAALK010000285">
    <property type="protein sequence ID" value="KAG8065469.1"/>
    <property type="molecule type" value="Genomic_DNA"/>
</dbReference>
<name>A0A8J5T042_ZIZPA</name>
<keyword evidence="3" id="KW-0472">Membrane</keyword>